<dbReference type="AlphaFoldDB" id="A0A167J4N1"/>
<gene>
    <name evidence="2" type="ORF">CALVIDRAFT_264468</name>
</gene>
<feature type="region of interest" description="Disordered" evidence="1">
    <location>
        <begin position="120"/>
        <end position="151"/>
    </location>
</feature>
<sequence>MTALPALPPIPSLPHLLQRALTHLLSFLHSLSSLLHLSSLPALLPYSYSKEDLPDRWLLPPPLTPAPSPTGALTPQSQGRRERQPLTLHVPPSYKSLALAHNLSSPRPILKVRTPSEWSDFEDAVDTDGDRDGEGGEHGEREHARERERERDERVIRFDSVPDIWWIERAERRRSISKSRREPDEPGLWESWFASMALPNTAATRETAFGARMRYDQMVC</sequence>
<name>A0A167J4N1_CALVF</name>
<dbReference type="Proteomes" id="UP000076738">
    <property type="component" value="Unassembled WGS sequence"/>
</dbReference>
<protein>
    <submittedName>
        <fullName evidence="2">Uncharacterized protein</fullName>
    </submittedName>
</protein>
<dbReference type="EMBL" id="KV417303">
    <property type="protein sequence ID" value="KZO93246.1"/>
    <property type="molecule type" value="Genomic_DNA"/>
</dbReference>
<reference evidence="2 3" key="1">
    <citation type="journal article" date="2016" name="Mol. Biol. Evol.">
        <title>Comparative Genomics of Early-Diverging Mushroom-Forming Fungi Provides Insights into the Origins of Lignocellulose Decay Capabilities.</title>
        <authorList>
            <person name="Nagy L.G."/>
            <person name="Riley R."/>
            <person name="Tritt A."/>
            <person name="Adam C."/>
            <person name="Daum C."/>
            <person name="Floudas D."/>
            <person name="Sun H."/>
            <person name="Yadav J.S."/>
            <person name="Pangilinan J."/>
            <person name="Larsson K.H."/>
            <person name="Matsuura K."/>
            <person name="Barry K."/>
            <person name="Labutti K."/>
            <person name="Kuo R."/>
            <person name="Ohm R.A."/>
            <person name="Bhattacharya S.S."/>
            <person name="Shirouzu T."/>
            <person name="Yoshinaga Y."/>
            <person name="Martin F.M."/>
            <person name="Grigoriev I.V."/>
            <person name="Hibbett D.S."/>
        </authorList>
    </citation>
    <scope>NUCLEOTIDE SEQUENCE [LARGE SCALE GENOMIC DNA]</scope>
    <source>
        <strain evidence="2 3">TUFC12733</strain>
    </source>
</reference>
<dbReference type="OrthoDB" id="10579200at2759"/>
<evidence type="ECO:0000256" key="1">
    <source>
        <dbReference type="SAM" id="MobiDB-lite"/>
    </source>
</evidence>
<keyword evidence="3" id="KW-1185">Reference proteome</keyword>
<organism evidence="2 3">
    <name type="scientific">Calocera viscosa (strain TUFC12733)</name>
    <dbReference type="NCBI Taxonomy" id="1330018"/>
    <lineage>
        <taxon>Eukaryota</taxon>
        <taxon>Fungi</taxon>
        <taxon>Dikarya</taxon>
        <taxon>Basidiomycota</taxon>
        <taxon>Agaricomycotina</taxon>
        <taxon>Dacrymycetes</taxon>
        <taxon>Dacrymycetales</taxon>
        <taxon>Dacrymycetaceae</taxon>
        <taxon>Calocera</taxon>
    </lineage>
</organism>
<evidence type="ECO:0000313" key="2">
    <source>
        <dbReference type="EMBL" id="KZO93246.1"/>
    </source>
</evidence>
<feature type="compositionally biased region" description="Basic and acidic residues" evidence="1">
    <location>
        <begin position="128"/>
        <end position="151"/>
    </location>
</feature>
<proteinExistence type="predicted"/>
<accession>A0A167J4N1</accession>
<feature type="region of interest" description="Disordered" evidence="1">
    <location>
        <begin position="59"/>
        <end position="83"/>
    </location>
</feature>
<feature type="compositionally biased region" description="Pro residues" evidence="1">
    <location>
        <begin position="59"/>
        <end position="68"/>
    </location>
</feature>
<evidence type="ECO:0000313" key="3">
    <source>
        <dbReference type="Proteomes" id="UP000076738"/>
    </source>
</evidence>